<keyword evidence="3" id="KW-1185">Reference proteome</keyword>
<feature type="compositionally biased region" description="Basic residues" evidence="1">
    <location>
        <begin position="31"/>
        <end position="42"/>
    </location>
</feature>
<dbReference type="Proteomes" id="UP000699042">
    <property type="component" value="Unassembled WGS sequence"/>
</dbReference>
<sequence length="42" mass="4553">QSHPAGTARRESTAASFPANSGAQGTLGKVRYNHWHRPHLIS</sequence>
<accession>A0A9P7UJC6</accession>
<reference evidence="2" key="1">
    <citation type="submission" date="2021-05" db="EMBL/GenBank/DDBJ databases">
        <title>Comparative genomics of three Colletotrichum scovillei strains and genetic complementation revealed genes involved fungal growth and virulence on chili pepper.</title>
        <authorList>
            <person name="Hsieh D.-K."/>
            <person name="Chuang S.-C."/>
            <person name="Chen C.-Y."/>
            <person name="Chao Y.-T."/>
            <person name="Lu M.-Y.J."/>
            <person name="Lee M.-H."/>
            <person name="Shih M.-C."/>
        </authorList>
    </citation>
    <scope>NUCLEOTIDE SEQUENCE</scope>
    <source>
        <strain evidence="2">Coll-153</strain>
    </source>
</reference>
<feature type="region of interest" description="Disordered" evidence="1">
    <location>
        <begin position="1"/>
        <end position="42"/>
    </location>
</feature>
<feature type="non-terminal residue" evidence="2">
    <location>
        <position position="42"/>
    </location>
</feature>
<evidence type="ECO:0000256" key="1">
    <source>
        <dbReference type="SAM" id="MobiDB-lite"/>
    </source>
</evidence>
<gene>
    <name evidence="2" type="ORF">JMJ77_008037</name>
</gene>
<evidence type="ECO:0000313" key="2">
    <source>
        <dbReference type="EMBL" id="KAG7055582.1"/>
    </source>
</evidence>
<feature type="compositionally biased region" description="Polar residues" evidence="1">
    <location>
        <begin position="13"/>
        <end position="24"/>
    </location>
</feature>
<name>A0A9P7UJC6_9PEZI</name>
<protein>
    <submittedName>
        <fullName evidence="2">Uncharacterized protein</fullName>
    </submittedName>
</protein>
<comment type="caution">
    <text evidence="2">The sequence shown here is derived from an EMBL/GenBank/DDBJ whole genome shotgun (WGS) entry which is preliminary data.</text>
</comment>
<organism evidence="2 3">
    <name type="scientific">Colletotrichum scovillei</name>
    <dbReference type="NCBI Taxonomy" id="1209932"/>
    <lineage>
        <taxon>Eukaryota</taxon>
        <taxon>Fungi</taxon>
        <taxon>Dikarya</taxon>
        <taxon>Ascomycota</taxon>
        <taxon>Pezizomycotina</taxon>
        <taxon>Sordariomycetes</taxon>
        <taxon>Hypocreomycetidae</taxon>
        <taxon>Glomerellales</taxon>
        <taxon>Glomerellaceae</taxon>
        <taxon>Colletotrichum</taxon>
        <taxon>Colletotrichum acutatum species complex</taxon>
    </lineage>
</organism>
<dbReference type="AlphaFoldDB" id="A0A9P7UJC6"/>
<dbReference type="EMBL" id="JAESDN010000002">
    <property type="protein sequence ID" value="KAG7055582.1"/>
    <property type="molecule type" value="Genomic_DNA"/>
</dbReference>
<proteinExistence type="predicted"/>
<evidence type="ECO:0000313" key="3">
    <source>
        <dbReference type="Proteomes" id="UP000699042"/>
    </source>
</evidence>